<dbReference type="AlphaFoldDB" id="A0A2P2IXF3"/>
<organism evidence="1">
    <name type="scientific">Rhizophora mucronata</name>
    <name type="common">Asiatic mangrove</name>
    <dbReference type="NCBI Taxonomy" id="61149"/>
    <lineage>
        <taxon>Eukaryota</taxon>
        <taxon>Viridiplantae</taxon>
        <taxon>Streptophyta</taxon>
        <taxon>Embryophyta</taxon>
        <taxon>Tracheophyta</taxon>
        <taxon>Spermatophyta</taxon>
        <taxon>Magnoliopsida</taxon>
        <taxon>eudicotyledons</taxon>
        <taxon>Gunneridae</taxon>
        <taxon>Pentapetalae</taxon>
        <taxon>rosids</taxon>
        <taxon>fabids</taxon>
        <taxon>Malpighiales</taxon>
        <taxon>Rhizophoraceae</taxon>
        <taxon>Rhizophora</taxon>
    </lineage>
</organism>
<evidence type="ECO:0000313" key="1">
    <source>
        <dbReference type="EMBL" id="MBW85872.1"/>
    </source>
</evidence>
<reference evidence="1" key="1">
    <citation type="submission" date="2018-02" db="EMBL/GenBank/DDBJ databases">
        <title>Rhizophora mucronata_Transcriptome.</title>
        <authorList>
            <person name="Meera S.P."/>
            <person name="Sreeshan A."/>
            <person name="Augustine A."/>
        </authorList>
    </citation>
    <scope>NUCLEOTIDE SEQUENCE</scope>
    <source>
        <tissue evidence="1">Leaf</tissue>
    </source>
</reference>
<dbReference type="EMBL" id="GGEC01005389">
    <property type="protein sequence ID" value="MBW85872.1"/>
    <property type="molecule type" value="Transcribed_RNA"/>
</dbReference>
<sequence length="40" mass="4451">MNCTSLHWHPSIANPRVITINAVTATPVFMLIGHNKYNTS</sequence>
<name>A0A2P2IXF3_RHIMU</name>
<protein>
    <submittedName>
        <fullName evidence="1">Uncharacterized protein</fullName>
    </submittedName>
</protein>
<proteinExistence type="predicted"/>
<accession>A0A2P2IXF3</accession>